<dbReference type="Proteomes" id="UP001596512">
    <property type="component" value="Unassembled WGS sequence"/>
</dbReference>
<keyword evidence="3" id="KW-1185">Reference proteome</keyword>
<evidence type="ECO:0000256" key="1">
    <source>
        <dbReference type="SAM" id="MobiDB-lite"/>
    </source>
</evidence>
<reference evidence="3" key="1">
    <citation type="journal article" date="2019" name="Int. J. Syst. Evol. Microbiol.">
        <title>The Global Catalogue of Microorganisms (GCM) 10K type strain sequencing project: providing services to taxonomists for standard genome sequencing and annotation.</title>
        <authorList>
            <consortium name="The Broad Institute Genomics Platform"/>
            <consortium name="The Broad Institute Genome Sequencing Center for Infectious Disease"/>
            <person name="Wu L."/>
            <person name="Ma J."/>
        </authorList>
    </citation>
    <scope>NUCLEOTIDE SEQUENCE [LARGE SCALE GENOMIC DNA]</scope>
    <source>
        <strain evidence="3">JCM 17695</strain>
    </source>
</reference>
<name>A0ABW2TW31_9PSEU</name>
<evidence type="ECO:0000313" key="3">
    <source>
        <dbReference type="Proteomes" id="UP001596512"/>
    </source>
</evidence>
<evidence type="ECO:0000313" key="2">
    <source>
        <dbReference type="EMBL" id="MFC7617964.1"/>
    </source>
</evidence>
<protein>
    <submittedName>
        <fullName evidence="2">Uncharacterized protein</fullName>
    </submittedName>
</protein>
<feature type="compositionally biased region" description="Low complexity" evidence="1">
    <location>
        <begin position="67"/>
        <end position="80"/>
    </location>
</feature>
<comment type="caution">
    <text evidence="2">The sequence shown here is derived from an EMBL/GenBank/DDBJ whole genome shotgun (WGS) entry which is preliminary data.</text>
</comment>
<sequence length="117" mass="12482">MIICFRVGQMTFFSSATTSRRNRPMRVKTPAPDSLRSRAGVARPLRSAASESALAGLPAGLALATGLPAAAPSERPAGRAAPRRSRRDAAPADEPDAQPRPLPAPLRRPRQFLRSVC</sequence>
<feature type="region of interest" description="Disordered" evidence="1">
    <location>
        <begin position="67"/>
        <end position="117"/>
    </location>
</feature>
<feature type="region of interest" description="Disordered" evidence="1">
    <location>
        <begin position="16"/>
        <end position="49"/>
    </location>
</feature>
<dbReference type="EMBL" id="JBHTEY010000004">
    <property type="protein sequence ID" value="MFC7617964.1"/>
    <property type="molecule type" value="Genomic_DNA"/>
</dbReference>
<gene>
    <name evidence="2" type="ORF">ACFQV2_35750</name>
</gene>
<accession>A0ABW2TW31</accession>
<proteinExistence type="predicted"/>
<organism evidence="2 3">
    <name type="scientific">Actinokineospora soli</name>
    <dbReference type="NCBI Taxonomy" id="1048753"/>
    <lineage>
        <taxon>Bacteria</taxon>
        <taxon>Bacillati</taxon>
        <taxon>Actinomycetota</taxon>
        <taxon>Actinomycetes</taxon>
        <taxon>Pseudonocardiales</taxon>
        <taxon>Pseudonocardiaceae</taxon>
        <taxon>Actinokineospora</taxon>
    </lineage>
</organism>